<dbReference type="EMBL" id="JAJJMB010002338">
    <property type="protein sequence ID" value="KAI3951920.1"/>
    <property type="molecule type" value="Genomic_DNA"/>
</dbReference>
<keyword evidence="3" id="KW-0812">Transmembrane</keyword>
<dbReference type="GO" id="GO:0006122">
    <property type="term" value="P:mitochondrial electron transport, ubiquinol to cytochrome c"/>
    <property type="evidence" value="ECO:0007669"/>
    <property type="project" value="TreeGrafter"/>
</dbReference>
<comment type="cofactor">
    <cofactor evidence="8">
        <name>heme c</name>
        <dbReference type="ChEBI" id="CHEBI:61717"/>
    </cofactor>
    <text evidence="8">Binds 1 heme c group covalently per subunit.</text>
</comment>
<dbReference type="PANTHER" id="PTHR10266">
    <property type="entry name" value="CYTOCHROME C1"/>
    <property type="match status" value="1"/>
</dbReference>
<protein>
    <recommendedName>
        <fullName evidence="11">Cytochrome c1</fullName>
    </recommendedName>
</protein>
<dbReference type="GO" id="GO:0020037">
    <property type="term" value="F:heme binding"/>
    <property type="evidence" value="ECO:0007669"/>
    <property type="project" value="InterPro"/>
</dbReference>
<feature type="binding site" description="covalent" evidence="8">
    <location>
        <position position="28"/>
    </location>
    <ligand>
        <name>heme c</name>
        <dbReference type="ChEBI" id="CHEBI:61717"/>
    </ligand>
</feature>
<feature type="binding site" description="covalent" evidence="8">
    <location>
        <position position="24"/>
    </location>
    <ligand>
        <name>heme c</name>
        <dbReference type="ChEBI" id="CHEBI:61717"/>
    </ligand>
</feature>
<dbReference type="PANTHER" id="PTHR10266:SF3">
    <property type="entry name" value="CYTOCHROME C1, HEME PROTEIN, MITOCHONDRIAL"/>
    <property type="match status" value="1"/>
</dbReference>
<keyword evidence="2 8" id="KW-0349">Heme</keyword>
<dbReference type="GO" id="GO:0009055">
    <property type="term" value="F:electron transfer activity"/>
    <property type="evidence" value="ECO:0007669"/>
    <property type="project" value="InterPro"/>
</dbReference>
<gene>
    <name evidence="9" type="ORF">MKW98_012125</name>
</gene>
<dbReference type="AlphaFoldDB" id="A0AAD4XVS9"/>
<feature type="non-terminal residue" evidence="9">
    <location>
        <position position="57"/>
    </location>
</feature>
<keyword evidence="6 8" id="KW-0408">Iron</keyword>
<comment type="subcellular location">
    <subcellularLocation>
        <location evidence="1">Membrane</location>
    </subcellularLocation>
</comment>
<evidence type="ECO:0000256" key="5">
    <source>
        <dbReference type="ARBA" id="ARBA00022989"/>
    </source>
</evidence>
<evidence type="ECO:0000256" key="6">
    <source>
        <dbReference type="ARBA" id="ARBA00023004"/>
    </source>
</evidence>
<keyword evidence="4 8" id="KW-0479">Metal-binding</keyword>
<evidence type="ECO:0000313" key="9">
    <source>
        <dbReference type="EMBL" id="KAI3951920.1"/>
    </source>
</evidence>
<evidence type="ECO:0000256" key="4">
    <source>
        <dbReference type="ARBA" id="ARBA00022723"/>
    </source>
</evidence>
<dbReference type="Gene3D" id="1.10.760.10">
    <property type="entry name" value="Cytochrome c-like domain"/>
    <property type="match status" value="1"/>
</dbReference>
<evidence type="ECO:0000256" key="1">
    <source>
        <dbReference type="ARBA" id="ARBA00004370"/>
    </source>
</evidence>
<evidence type="ECO:0000256" key="2">
    <source>
        <dbReference type="ARBA" id="ARBA00022617"/>
    </source>
</evidence>
<dbReference type="GO" id="GO:0016020">
    <property type="term" value="C:membrane"/>
    <property type="evidence" value="ECO:0007669"/>
    <property type="project" value="UniProtKB-SubCell"/>
</dbReference>
<dbReference type="InterPro" id="IPR002326">
    <property type="entry name" value="Cyt_c1"/>
</dbReference>
<proteinExistence type="predicted"/>
<comment type="caution">
    <text evidence="9">The sequence shown here is derived from an EMBL/GenBank/DDBJ whole genome shotgun (WGS) entry which is preliminary data.</text>
</comment>
<dbReference type="GO" id="GO:0005739">
    <property type="term" value="C:mitochondrion"/>
    <property type="evidence" value="ECO:0007669"/>
    <property type="project" value="GOC"/>
</dbReference>
<evidence type="ECO:0000256" key="7">
    <source>
        <dbReference type="ARBA" id="ARBA00023136"/>
    </source>
</evidence>
<evidence type="ECO:0000313" key="10">
    <source>
        <dbReference type="Proteomes" id="UP001202328"/>
    </source>
</evidence>
<dbReference type="InterPro" id="IPR036909">
    <property type="entry name" value="Cyt_c-like_dom_sf"/>
</dbReference>
<dbReference type="SUPFAM" id="SSF46626">
    <property type="entry name" value="Cytochrome c"/>
    <property type="match status" value="1"/>
</dbReference>
<dbReference type="GO" id="GO:0046872">
    <property type="term" value="F:metal ion binding"/>
    <property type="evidence" value="ECO:0007669"/>
    <property type="project" value="UniProtKB-KW"/>
</dbReference>
<keyword evidence="7" id="KW-0472">Membrane</keyword>
<keyword evidence="10" id="KW-1185">Reference proteome</keyword>
<keyword evidence="5" id="KW-1133">Transmembrane helix</keyword>
<dbReference type="Pfam" id="PF02167">
    <property type="entry name" value="Cytochrom_C1"/>
    <property type="match status" value="1"/>
</dbReference>
<feature type="binding site" description="covalent" evidence="8">
    <location>
        <position position="27"/>
    </location>
    <ligand>
        <name>heme c</name>
        <dbReference type="ChEBI" id="CHEBI:61717"/>
    </ligand>
</feature>
<evidence type="ECO:0000256" key="3">
    <source>
        <dbReference type="ARBA" id="ARBA00022692"/>
    </source>
</evidence>
<organism evidence="9 10">
    <name type="scientific">Papaver atlanticum</name>
    <dbReference type="NCBI Taxonomy" id="357466"/>
    <lineage>
        <taxon>Eukaryota</taxon>
        <taxon>Viridiplantae</taxon>
        <taxon>Streptophyta</taxon>
        <taxon>Embryophyta</taxon>
        <taxon>Tracheophyta</taxon>
        <taxon>Spermatophyta</taxon>
        <taxon>Magnoliopsida</taxon>
        <taxon>Ranunculales</taxon>
        <taxon>Papaveraceae</taxon>
        <taxon>Papaveroideae</taxon>
        <taxon>Papaver</taxon>
    </lineage>
</organism>
<evidence type="ECO:0000256" key="8">
    <source>
        <dbReference type="PIRSR" id="PIRSR602326-1"/>
    </source>
</evidence>
<evidence type="ECO:0008006" key="11">
    <source>
        <dbReference type="Google" id="ProtNLM"/>
    </source>
</evidence>
<name>A0AAD4XVS9_9MAGN</name>
<sequence>HSQFITSYDHSSIRHGHQAYRQVCASCHLMSLISYRDLVGVGYTEEETKAMAARLRW</sequence>
<reference evidence="9" key="1">
    <citation type="submission" date="2022-04" db="EMBL/GenBank/DDBJ databases">
        <title>A functionally conserved STORR gene fusion in Papaver species that diverged 16.8 million years ago.</title>
        <authorList>
            <person name="Catania T."/>
        </authorList>
    </citation>
    <scope>NUCLEOTIDE SEQUENCE</scope>
    <source>
        <strain evidence="9">S-188037</strain>
    </source>
</reference>
<dbReference type="Proteomes" id="UP001202328">
    <property type="component" value="Unassembled WGS sequence"/>
</dbReference>
<accession>A0AAD4XVS9</accession>